<dbReference type="Proteomes" id="UP000186039">
    <property type="component" value="Unassembled WGS sequence"/>
</dbReference>
<evidence type="ECO:0000313" key="3">
    <source>
        <dbReference type="Proteomes" id="UP000186039"/>
    </source>
</evidence>
<dbReference type="PANTHER" id="PTHR34290">
    <property type="entry name" value="SI:CH73-390P7.2"/>
    <property type="match status" value="1"/>
</dbReference>
<protein>
    <recommendedName>
        <fullName evidence="5">Thiol-disulfide oxidoreductase</fullName>
    </recommendedName>
</protein>
<dbReference type="Pfam" id="PF04134">
    <property type="entry name" value="DCC1-like"/>
    <property type="match status" value="1"/>
</dbReference>
<accession>A0A1Q9HFI4</accession>
<reference evidence="3 4" key="1">
    <citation type="submission" date="2016-09" db="EMBL/GenBank/DDBJ databases">
        <title>Genomic Taxonomy of the Vibrionaceae.</title>
        <authorList>
            <person name="Gonzalez-Castillo A."/>
            <person name="Gomez-Gil B."/>
            <person name="Enciso-Ibarra K."/>
        </authorList>
    </citation>
    <scope>NUCLEOTIDE SEQUENCE [LARGE SCALE GENOMIC DNA]</scope>
    <source>
        <strain evidence="2 3">CAIM 1902</strain>
        <strain evidence="1 4">CAIM 703</strain>
    </source>
</reference>
<evidence type="ECO:0000313" key="2">
    <source>
        <dbReference type="EMBL" id="OLQ90785.1"/>
    </source>
</evidence>
<name>A0A1Q9HFI4_9VIBR</name>
<dbReference type="EMBL" id="MJMH01000177">
    <property type="protein sequence ID" value="OLQ90785.1"/>
    <property type="molecule type" value="Genomic_DNA"/>
</dbReference>
<keyword evidence="3" id="KW-1185">Reference proteome</keyword>
<sequence length="108" mass="12655">MRALQTHLATRASFVNVLDEQKMQTHQDINVEQTKRVLHVIDEQGKLRLGVDANVYLWELTGTKRYLTLLRLPIIRSIANLAYWLFARNRYRLSRVLTGQSKCKQCDL</sequence>
<dbReference type="PANTHER" id="PTHR34290:SF2">
    <property type="entry name" value="OS04G0668800 PROTEIN"/>
    <property type="match status" value="1"/>
</dbReference>
<comment type="caution">
    <text evidence="1">The sequence shown here is derived from an EMBL/GenBank/DDBJ whole genome shotgun (WGS) entry which is preliminary data.</text>
</comment>
<dbReference type="InterPro" id="IPR007263">
    <property type="entry name" value="DCC1-like"/>
</dbReference>
<evidence type="ECO:0000313" key="4">
    <source>
        <dbReference type="Proteomes" id="UP000186313"/>
    </source>
</evidence>
<dbReference type="InterPro" id="IPR044691">
    <property type="entry name" value="DCC1_Trx"/>
</dbReference>
<dbReference type="STRING" id="1381081.BIY22_08610"/>
<evidence type="ECO:0000313" key="1">
    <source>
        <dbReference type="EMBL" id="OLQ88494.1"/>
    </source>
</evidence>
<dbReference type="AlphaFoldDB" id="A0A1Q9HFI4"/>
<organism evidence="1 4">
    <name type="scientific">Vibrio panuliri</name>
    <dbReference type="NCBI Taxonomy" id="1381081"/>
    <lineage>
        <taxon>Bacteria</taxon>
        <taxon>Pseudomonadati</taxon>
        <taxon>Pseudomonadota</taxon>
        <taxon>Gammaproteobacteria</taxon>
        <taxon>Vibrionales</taxon>
        <taxon>Vibrionaceae</taxon>
        <taxon>Vibrio</taxon>
    </lineage>
</organism>
<dbReference type="GO" id="GO:0015035">
    <property type="term" value="F:protein-disulfide reductase activity"/>
    <property type="evidence" value="ECO:0007669"/>
    <property type="project" value="InterPro"/>
</dbReference>
<dbReference type="EMBL" id="MJMJ01000023">
    <property type="protein sequence ID" value="OLQ88494.1"/>
    <property type="molecule type" value="Genomic_DNA"/>
</dbReference>
<dbReference type="Proteomes" id="UP000186313">
    <property type="component" value="Unassembled WGS sequence"/>
</dbReference>
<dbReference type="OrthoDB" id="5294764at2"/>
<proteinExistence type="predicted"/>
<gene>
    <name evidence="2" type="ORF">BIY20_10530</name>
    <name evidence="1" type="ORF">BIY22_08610</name>
</gene>
<evidence type="ECO:0008006" key="5">
    <source>
        <dbReference type="Google" id="ProtNLM"/>
    </source>
</evidence>